<feature type="domain" description="SIS" evidence="3">
    <location>
        <begin position="22"/>
        <end position="160"/>
    </location>
</feature>
<dbReference type="RefSeq" id="WP_022541283.1">
    <property type="nucleotide sequence ID" value="NC_022521.1"/>
</dbReference>
<sequence>MEDLYLSWPRWFSEALARYGGLEGALEGLEEIYYCGMGGSGAAGDYVEALLSLHNPKGPEFRVVKDFKPPRPPRHRGYGLVLASYSGNTVETLECGSLLHRDAGMVAAITSGGRLLDMARDMGWLVARLPPGILPRVSFPWMLAAVIAMLSKSLGVDLQSLGRLAGSIDIKSLETEAEGLARSLSGHRIATIVTCGPGTPLGVRLKNELAENAKMPSRLEIYPESSHNDIVALEASEGLYAAVLIRVDQGGSRCSEVLDVVDSIYREYGVETASIRAGTGGGAGGTVVEYLSKTLVFGLASVRLAALRGFSPEETPPIEKYKSRIKDVLRI</sequence>
<dbReference type="Pfam" id="PF10432">
    <property type="entry name" value="bact-PGI_C"/>
    <property type="match status" value="1"/>
</dbReference>
<evidence type="ECO:0000313" key="4">
    <source>
        <dbReference type="EMBL" id="BAN90008.1"/>
    </source>
</evidence>
<protein>
    <submittedName>
        <fullName evidence="4">Bifunctional phosphoglucose/phosphomannose</fullName>
        <ecNumber evidence="4">5.3.1.9</ecNumber>
    </submittedName>
</protein>
<keyword evidence="5" id="KW-1185">Reference proteome</keyword>
<dbReference type="eggNOG" id="arCOG00052">
    <property type="taxonomic scope" value="Archaea"/>
</dbReference>
<dbReference type="GO" id="GO:0004476">
    <property type="term" value="F:mannose-6-phosphate isomerase activity"/>
    <property type="evidence" value="ECO:0007669"/>
    <property type="project" value="InterPro"/>
</dbReference>
<dbReference type="EC" id="5.3.1.9" evidence="4"/>
<evidence type="ECO:0000256" key="1">
    <source>
        <dbReference type="ARBA" id="ARBA00010523"/>
    </source>
</evidence>
<evidence type="ECO:0000256" key="2">
    <source>
        <dbReference type="ARBA" id="ARBA00023235"/>
    </source>
</evidence>
<evidence type="ECO:0000313" key="5">
    <source>
        <dbReference type="Proteomes" id="UP000016887"/>
    </source>
</evidence>
<dbReference type="PROSITE" id="PS51464">
    <property type="entry name" value="SIS"/>
    <property type="match status" value="1"/>
</dbReference>
<dbReference type="GO" id="GO:0004347">
    <property type="term" value="F:glucose-6-phosphate isomerase activity"/>
    <property type="evidence" value="ECO:0007669"/>
    <property type="project" value="UniProtKB-EC"/>
</dbReference>
<dbReference type="CDD" id="cd05017">
    <property type="entry name" value="SIS_PGI_PMI_1"/>
    <property type="match status" value="1"/>
</dbReference>
<comment type="similarity">
    <text evidence="1">Belongs to the PGI/PMI family.</text>
</comment>
<dbReference type="EMBL" id="AP012489">
    <property type="protein sequence ID" value="BAN90008.1"/>
    <property type="molecule type" value="Genomic_DNA"/>
</dbReference>
<gene>
    <name evidence="4" type="ORF">ACAM_0539</name>
</gene>
<evidence type="ECO:0000259" key="3">
    <source>
        <dbReference type="PROSITE" id="PS51464"/>
    </source>
</evidence>
<reference evidence="4 5" key="1">
    <citation type="journal article" date="2013" name="Appl. Environ. Microbiol.">
        <title>Variation of the Virus-Related Elements within Syntenic Genomes of the Hyperthermophilic Archaeon Aeropyrum.</title>
        <authorList>
            <person name="Daifuku T."/>
            <person name="Yoshida T."/>
            <person name="Kitamura T."/>
            <person name="Kawaichi S."/>
            <person name="Inoue T."/>
            <person name="Nomura K."/>
            <person name="Yoshida Y."/>
            <person name="Kuno S."/>
            <person name="Sako Y."/>
        </authorList>
    </citation>
    <scope>NUCLEOTIDE SEQUENCE [LARGE SCALE GENOMIC DNA]</scope>
    <source>
        <strain evidence="4 5">SY1</strain>
    </source>
</reference>
<dbReference type="GO" id="GO:0005975">
    <property type="term" value="P:carbohydrate metabolic process"/>
    <property type="evidence" value="ECO:0007669"/>
    <property type="project" value="InterPro"/>
</dbReference>
<accession>U3TDF7</accession>
<proteinExistence type="inferred from homology"/>
<dbReference type="STRING" id="1198449.ACAM_0539"/>
<dbReference type="NCBIfam" id="TIGR02128">
    <property type="entry name" value="G6PI_arch"/>
    <property type="match status" value="1"/>
</dbReference>
<dbReference type="AlphaFoldDB" id="U3TDF7"/>
<dbReference type="SUPFAM" id="SSF53697">
    <property type="entry name" value="SIS domain"/>
    <property type="match status" value="1"/>
</dbReference>
<dbReference type="GO" id="GO:0097367">
    <property type="term" value="F:carbohydrate derivative binding"/>
    <property type="evidence" value="ECO:0007669"/>
    <property type="project" value="InterPro"/>
</dbReference>
<keyword evidence="2 4" id="KW-0413">Isomerase</keyword>
<dbReference type="InterPro" id="IPR001347">
    <property type="entry name" value="SIS_dom"/>
</dbReference>
<dbReference type="Gene3D" id="3.40.50.10490">
    <property type="entry name" value="Glucose-6-phosphate isomerase like protein, domain 1"/>
    <property type="match status" value="2"/>
</dbReference>
<dbReference type="InterPro" id="IPR035484">
    <property type="entry name" value="SIS_PGI/PMI_1"/>
</dbReference>
<name>U3TDF7_9CREN</name>
<dbReference type="KEGG" id="acj:ACAM_0539"/>
<dbReference type="GO" id="GO:1901135">
    <property type="term" value="P:carbohydrate derivative metabolic process"/>
    <property type="evidence" value="ECO:0007669"/>
    <property type="project" value="InterPro"/>
</dbReference>
<dbReference type="Proteomes" id="UP000016887">
    <property type="component" value="Chromosome"/>
</dbReference>
<dbReference type="InterPro" id="IPR046348">
    <property type="entry name" value="SIS_dom_sf"/>
</dbReference>
<organism evidence="4 5">
    <name type="scientific">Aeropyrum camini SY1 = JCM 12091</name>
    <dbReference type="NCBI Taxonomy" id="1198449"/>
    <lineage>
        <taxon>Archaea</taxon>
        <taxon>Thermoproteota</taxon>
        <taxon>Thermoprotei</taxon>
        <taxon>Desulfurococcales</taxon>
        <taxon>Desulfurococcaceae</taxon>
        <taxon>Aeropyrum</taxon>
    </lineage>
</organism>
<dbReference type="GeneID" id="17111226"/>
<dbReference type="InterPro" id="IPR019490">
    <property type="entry name" value="Glu6P/Mann6P_isomerase_C"/>
</dbReference>